<evidence type="ECO:0000256" key="8">
    <source>
        <dbReference type="ARBA" id="ARBA00029447"/>
    </source>
</evidence>
<dbReference type="PANTHER" id="PTHR32089:SF112">
    <property type="entry name" value="LYSOZYME-LIKE PROTEIN-RELATED"/>
    <property type="match status" value="1"/>
</dbReference>
<evidence type="ECO:0000256" key="6">
    <source>
        <dbReference type="ARBA" id="ARBA00023136"/>
    </source>
</evidence>
<dbReference type="SUPFAM" id="SSF103190">
    <property type="entry name" value="Sensory domain-like"/>
    <property type="match status" value="1"/>
</dbReference>
<keyword evidence="12" id="KW-1185">Reference proteome</keyword>
<evidence type="ECO:0000256" key="5">
    <source>
        <dbReference type="ARBA" id="ARBA00022989"/>
    </source>
</evidence>
<feature type="transmembrane region" description="Helical" evidence="10">
    <location>
        <begin position="37"/>
        <end position="58"/>
    </location>
</feature>
<dbReference type="GO" id="GO:0006935">
    <property type="term" value="P:chemotaxis"/>
    <property type="evidence" value="ECO:0007669"/>
    <property type="project" value="UniProtKB-KW"/>
</dbReference>
<evidence type="ECO:0000256" key="1">
    <source>
        <dbReference type="ARBA" id="ARBA00004651"/>
    </source>
</evidence>
<evidence type="ECO:0000313" key="11">
    <source>
        <dbReference type="EMBL" id="BBH20181.1"/>
    </source>
</evidence>
<dbReference type="InterPro" id="IPR029151">
    <property type="entry name" value="Sensor-like_sf"/>
</dbReference>
<dbReference type="AlphaFoldDB" id="A0A3G9J2Y5"/>
<dbReference type="CDD" id="cd11386">
    <property type="entry name" value="MCP_signal"/>
    <property type="match status" value="1"/>
</dbReference>
<sequence>MQPNKLHTNSTTSSNPFEGPKPPSRYNKWFHSLRTRLTFWFLVIGLIPLVVSSSIIYYTTASDHVESEVSVYRNLTENKANTVLEWVDQRTSELMLTSQNEMMRSNDRVKQSEYLKVLQNLSSISSDIMLTDASGKVLLHSNMQQEVTSIADQEYFKTAMQGETNVSDVIISKSTGEPAVALTVPIMDASGKKPIGVLTNIIAFDSMMDHLFKDLVIAKGAGYPIMLDNQGIIRYAQQKEAIGRTPQESNLPDGLKAILSNPTMKDNVADYTVNNETYIVTYSPLADTGFKLYFHMPLNSILVSQAKTETTLYTILLIAGGITIIIALLIVLTITRPIGKITKQVKRIAAGDLTEDHQRIKNKDEIGELANDINTMTTSLKTMVGHLRGNAHKVAETAEMLDTSAGNTRLASDQIATAMEQVATGSEVQLQGAMQSSQAMNELAASIQRISESSSVVSDTAVEAGNDAIAGSETLQITIGQMNSISQSVGASAELVRQLGERSAEIEQIITVMSGIASQTNILALNAGIEAARAGEHGKGFAVVASEVKKLAEQSNQSAEQISELIGQISRTIGHIVDSMNRGVGEVDKGIVSVQEVGEVFRNIVHSVQNVTEQIQEISATSQEISASTQQVTASMSEMVAISRSSANIVQTVMAASEEQFASVEQVSSSAEQLSGMANELQNEVGKFKL</sequence>
<name>A0A3G9J2Y5_9BACL</name>
<dbReference type="GO" id="GO:0005886">
    <property type="term" value="C:plasma membrane"/>
    <property type="evidence" value="ECO:0007669"/>
    <property type="project" value="UniProtKB-SubCell"/>
</dbReference>
<dbReference type="SUPFAM" id="SSF58104">
    <property type="entry name" value="Methyl-accepting chemotaxis protein (MCP) signaling domain"/>
    <property type="match status" value="1"/>
</dbReference>
<dbReference type="OrthoDB" id="243053at2"/>
<dbReference type="Pfam" id="PF00015">
    <property type="entry name" value="MCPsignal"/>
    <property type="match status" value="1"/>
</dbReference>
<keyword evidence="6 10" id="KW-0472">Membrane</keyword>
<dbReference type="PROSITE" id="PS50885">
    <property type="entry name" value="HAMP"/>
    <property type="match status" value="1"/>
</dbReference>
<evidence type="ECO:0000256" key="7">
    <source>
        <dbReference type="ARBA" id="ARBA00023224"/>
    </source>
</evidence>
<accession>A0A3G9J2Y5</accession>
<comment type="similarity">
    <text evidence="8">Belongs to the methyl-accepting chemotaxis (MCP) protein family.</text>
</comment>
<dbReference type="Pfam" id="PF00672">
    <property type="entry name" value="HAMP"/>
    <property type="match status" value="1"/>
</dbReference>
<dbReference type="InterPro" id="IPR004089">
    <property type="entry name" value="MCPsignal_dom"/>
</dbReference>
<organism evidence="11 12">
    <name type="scientific">Paenibacillus baekrokdamisoli</name>
    <dbReference type="NCBI Taxonomy" id="1712516"/>
    <lineage>
        <taxon>Bacteria</taxon>
        <taxon>Bacillati</taxon>
        <taxon>Bacillota</taxon>
        <taxon>Bacilli</taxon>
        <taxon>Bacillales</taxon>
        <taxon>Paenibacillaceae</taxon>
        <taxon>Paenibacillus</taxon>
    </lineage>
</organism>
<evidence type="ECO:0000256" key="9">
    <source>
        <dbReference type="SAM" id="MobiDB-lite"/>
    </source>
</evidence>
<dbReference type="Gene3D" id="6.10.340.10">
    <property type="match status" value="1"/>
</dbReference>
<keyword evidence="7" id="KW-0807">Transducer</keyword>
<reference evidence="11 12" key="1">
    <citation type="submission" date="2018-11" db="EMBL/GenBank/DDBJ databases">
        <title>Complete genome sequence of Paenibacillus baekrokdamisoli strain KCTC 33723.</title>
        <authorList>
            <person name="Kang S.W."/>
            <person name="Lee K.C."/>
            <person name="Kim K.K."/>
            <person name="Kim J.S."/>
            <person name="Kim D.S."/>
            <person name="Ko S.H."/>
            <person name="Yang S.H."/>
            <person name="Lee J.S."/>
        </authorList>
    </citation>
    <scope>NUCLEOTIDE SEQUENCE [LARGE SCALE GENOMIC DNA]</scope>
    <source>
        <strain evidence="11 12">KCTC 33723</strain>
    </source>
</reference>
<dbReference type="CDD" id="cd12914">
    <property type="entry name" value="PDC1_DGC_like"/>
    <property type="match status" value="1"/>
</dbReference>
<proteinExistence type="inferred from homology"/>
<gene>
    <name evidence="11" type="ORF">Back11_15260</name>
</gene>
<dbReference type="Gene3D" id="3.30.450.20">
    <property type="entry name" value="PAS domain"/>
    <property type="match status" value="1"/>
</dbReference>
<dbReference type="EMBL" id="AP019308">
    <property type="protein sequence ID" value="BBH20181.1"/>
    <property type="molecule type" value="Genomic_DNA"/>
</dbReference>
<protein>
    <submittedName>
        <fullName evidence="11">Methyl-accepting chemotaxis protein</fullName>
    </submittedName>
</protein>
<evidence type="ECO:0000256" key="10">
    <source>
        <dbReference type="SAM" id="Phobius"/>
    </source>
</evidence>
<dbReference type="CDD" id="cd06225">
    <property type="entry name" value="HAMP"/>
    <property type="match status" value="1"/>
</dbReference>
<dbReference type="Pfam" id="PF02743">
    <property type="entry name" value="dCache_1"/>
    <property type="match status" value="1"/>
</dbReference>
<keyword evidence="5 10" id="KW-1133">Transmembrane helix</keyword>
<evidence type="ECO:0000256" key="4">
    <source>
        <dbReference type="ARBA" id="ARBA00022692"/>
    </source>
</evidence>
<keyword evidence="3" id="KW-0145">Chemotaxis</keyword>
<comment type="subcellular location">
    <subcellularLocation>
        <location evidence="1">Cell membrane</location>
        <topology evidence="1">Multi-pass membrane protein</topology>
    </subcellularLocation>
</comment>
<feature type="transmembrane region" description="Helical" evidence="10">
    <location>
        <begin position="312"/>
        <end position="334"/>
    </location>
</feature>
<keyword evidence="2" id="KW-1003">Cell membrane</keyword>
<feature type="compositionally biased region" description="Polar residues" evidence="9">
    <location>
        <begin position="1"/>
        <end position="16"/>
    </location>
</feature>
<dbReference type="RefSeq" id="WP_125655048.1">
    <property type="nucleotide sequence ID" value="NZ_AP019308.1"/>
</dbReference>
<evidence type="ECO:0000256" key="2">
    <source>
        <dbReference type="ARBA" id="ARBA00022475"/>
    </source>
</evidence>
<dbReference type="KEGG" id="pbk:Back11_15260"/>
<dbReference type="SMART" id="SM00283">
    <property type="entry name" value="MA"/>
    <property type="match status" value="1"/>
</dbReference>
<feature type="region of interest" description="Disordered" evidence="9">
    <location>
        <begin position="1"/>
        <end position="21"/>
    </location>
</feature>
<evidence type="ECO:0000313" key="12">
    <source>
        <dbReference type="Proteomes" id="UP000275368"/>
    </source>
</evidence>
<dbReference type="PROSITE" id="PS50111">
    <property type="entry name" value="CHEMOTAXIS_TRANSDUC_2"/>
    <property type="match status" value="1"/>
</dbReference>
<dbReference type="Gene3D" id="1.10.287.950">
    <property type="entry name" value="Methyl-accepting chemotaxis protein"/>
    <property type="match status" value="1"/>
</dbReference>
<evidence type="ECO:0000256" key="3">
    <source>
        <dbReference type="ARBA" id="ARBA00022500"/>
    </source>
</evidence>
<dbReference type="Proteomes" id="UP000275368">
    <property type="component" value="Chromosome"/>
</dbReference>
<dbReference type="InterPro" id="IPR033479">
    <property type="entry name" value="dCache_1"/>
</dbReference>
<dbReference type="InterPro" id="IPR003660">
    <property type="entry name" value="HAMP_dom"/>
</dbReference>
<keyword evidence="4 10" id="KW-0812">Transmembrane</keyword>
<dbReference type="PANTHER" id="PTHR32089">
    <property type="entry name" value="METHYL-ACCEPTING CHEMOTAXIS PROTEIN MCPB"/>
    <property type="match status" value="1"/>
</dbReference>
<dbReference type="GO" id="GO:0007165">
    <property type="term" value="P:signal transduction"/>
    <property type="evidence" value="ECO:0007669"/>
    <property type="project" value="UniProtKB-KW"/>
</dbReference>
<dbReference type="SMART" id="SM00304">
    <property type="entry name" value="HAMP"/>
    <property type="match status" value="1"/>
</dbReference>